<dbReference type="EMBL" id="KE346360">
    <property type="protein sequence ID" value="KJE89429.1"/>
    <property type="molecule type" value="Genomic_DNA"/>
</dbReference>
<protein>
    <submittedName>
        <fullName evidence="1">Uncharacterized protein</fullName>
    </submittedName>
</protein>
<sequence>MCSTSNLEICCVVVAESVFVLLYDRYFLAASIFHHSLPAVFFPFFHHMSIPVSLMSEKLVTILSLLEYMRNRSQFHPKTAVEQIISGFFPIFRLYPEPSPPLHPQTAKTGICLLRGPS</sequence>
<name>A0A0D2X0P7_CAPO3</name>
<reference evidence="2" key="1">
    <citation type="submission" date="2011-02" db="EMBL/GenBank/DDBJ databases">
        <title>The Genome Sequence of Capsaspora owczarzaki ATCC 30864.</title>
        <authorList>
            <person name="Russ C."/>
            <person name="Cuomo C."/>
            <person name="Burger G."/>
            <person name="Gray M.W."/>
            <person name="Holland P.W.H."/>
            <person name="King N."/>
            <person name="Lang F.B.F."/>
            <person name="Roger A.J."/>
            <person name="Ruiz-Trillo I."/>
            <person name="Young S.K."/>
            <person name="Zeng Q."/>
            <person name="Gargeya S."/>
            <person name="Alvarado L."/>
            <person name="Berlin A."/>
            <person name="Chapman S.B."/>
            <person name="Chen Z."/>
            <person name="Freedman E."/>
            <person name="Gellesch M."/>
            <person name="Goldberg J."/>
            <person name="Griggs A."/>
            <person name="Gujja S."/>
            <person name="Heilman E."/>
            <person name="Heiman D."/>
            <person name="Howarth C."/>
            <person name="Mehta T."/>
            <person name="Neiman D."/>
            <person name="Pearson M."/>
            <person name="Roberts A."/>
            <person name="Saif S."/>
            <person name="Shea T."/>
            <person name="Shenoy N."/>
            <person name="Sisk P."/>
            <person name="Stolte C."/>
            <person name="Sykes S."/>
            <person name="White J."/>
            <person name="Yandava C."/>
            <person name="Haas B."/>
            <person name="Nusbaum C."/>
            <person name="Birren B."/>
        </authorList>
    </citation>
    <scope>NUCLEOTIDE SEQUENCE</scope>
    <source>
        <strain evidence="2">ATCC 30864</strain>
    </source>
</reference>
<keyword evidence="2" id="KW-1185">Reference proteome</keyword>
<gene>
    <name evidence="1" type="ORF">CAOG_009360</name>
</gene>
<organism evidence="1 2">
    <name type="scientific">Capsaspora owczarzaki (strain ATCC 30864)</name>
    <dbReference type="NCBI Taxonomy" id="595528"/>
    <lineage>
        <taxon>Eukaryota</taxon>
        <taxon>Filasterea</taxon>
        <taxon>Capsaspora</taxon>
    </lineage>
</organism>
<proteinExistence type="predicted"/>
<dbReference type="AlphaFoldDB" id="A0A0D2X0P7"/>
<dbReference type="Proteomes" id="UP000008743">
    <property type="component" value="Unassembled WGS sequence"/>
</dbReference>
<evidence type="ECO:0000313" key="1">
    <source>
        <dbReference type="EMBL" id="KJE89429.1"/>
    </source>
</evidence>
<evidence type="ECO:0000313" key="2">
    <source>
        <dbReference type="Proteomes" id="UP000008743"/>
    </source>
</evidence>
<accession>A0A0D2X0P7</accession>
<dbReference type="InParanoid" id="A0A0D2X0P7"/>